<dbReference type="EC" id="3.1.3.48" evidence="2"/>
<comment type="caution">
    <text evidence="7">The sequence shown here is derived from an EMBL/GenBank/DDBJ whole genome shotgun (WGS) entry which is preliminary data.</text>
</comment>
<dbReference type="EMBL" id="APHR01000042">
    <property type="protein sequence ID" value="EMR12785.1"/>
    <property type="molecule type" value="Genomic_DNA"/>
</dbReference>
<dbReference type="InterPro" id="IPR050438">
    <property type="entry name" value="LMW_PTPase"/>
</dbReference>
<dbReference type="Gene3D" id="3.40.50.2300">
    <property type="match status" value="1"/>
</dbReference>
<evidence type="ECO:0000313" key="7">
    <source>
        <dbReference type="EMBL" id="EMR12785.1"/>
    </source>
</evidence>
<evidence type="ECO:0000256" key="1">
    <source>
        <dbReference type="ARBA" id="ARBA00011063"/>
    </source>
</evidence>
<evidence type="ECO:0000256" key="5">
    <source>
        <dbReference type="PIRSR" id="PIRSR617867-1"/>
    </source>
</evidence>
<feature type="active site" evidence="5">
    <location>
        <position position="16"/>
    </location>
</feature>
<dbReference type="PANTHER" id="PTHR11717:SF7">
    <property type="entry name" value="LOW MOLECULAR WEIGHT PHOSPHOTYROSINE PROTEIN PHOSPHATASE"/>
    <property type="match status" value="1"/>
</dbReference>
<name>M7PFZ7_9GAMM</name>
<feature type="active site" description="Proton donor" evidence="5">
    <location>
        <position position="127"/>
    </location>
</feature>
<dbReference type="STRING" id="1286106.MPL1_08569"/>
<dbReference type="SMART" id="SM00226">
    <property type="entry name" value="LMWPc"/>
    <property type="match status" value="1"/>
</dbReference>
<dbReference type="eggNOG" id="COG0394">
    <property type="taxonomic scope" value="Bacteria"/>
</dbReference>
<protein>
    <recommendedName>
        <fullName evidence="2">protein-tyrosine-phosphatase</fullName>
        <ecNumber evidence="2">3.1.3.48</ecNumber>
    </recommendedName>
</protein>
<keyword evidence="8" id="KW-1185">Reference proteome</keyword>
<sequence>MSQIKVLFVCMGNICRSPTAEGVFVNLIKDLGTAERFHVDSAGTHAYHVGEPPDARAQHTARQRGVDLSFIRARKFKQSDFDEFDHILAMDSDNLSILLNACPSEHQHKVKLFLDFAPDRHETDVPDPYYGGQNGFEHVFDLVRDASEGFHQSVLK</sequence>
<dbReference type="CDD" id="cd16343">
    <property type="entry name" value="LMWPTP"/>
    <property type="match status" value="1"/>
</dbReference>
<dbReference type="OrthoDB" id="9784339at2"/>
<organism evidence="7 8">
    <name type="scientific">Methylophaga lonarensis MPL</name>
    <dbReference type="NCBI Taxonomy" id="1286106"/>
    <lineage>
        <taxon>Bacteria</taxon>
        <taxon>Pseudomonadati</taxon>
        <taxon>Pseudomonadota</taxon>
        <taxon>Gammaproteobacteria</taxon>
        <taxon>Thiotrichales</taxon>
        <taxon>Piscirickettsiaceae</taxon>
        <taxon>Methylophaga</taxon>
    </lineage>
</organism>
<accession>M7PFZ7</accession>
<gene>
    <name evidence="7" type="ORF">MPL1_08569</name>
</gene>
<keyword evidence="3" id="KW-0378">Hydrolase</keyword>
<dbReference type="InterPro" id="IPR017867">
    <property type="entry name" value="Tyr_phospatase_low_mol_wt"/>
</dbReference>
<dbReference type="Proteomes" id="UP000012019">
    <property type="component" value="Unassembled WGS sequence"/>
</dbReference>
<feature type="active site" description="Nucleophile" evidence="5">
    <location>
        <position position="10"/>
    </location>
</feature>
<proteinExistence type="inferred from homology"/>
<evidence type="ECO:0000256" key="3">
    <source>
        <dbReference type="ARBA" id="ARBA00022801"/>
    </source>
</evidence>
<dbReference type="InterPro" id="IPR036196">
    <property type="entry name" value="Ptyr_pPase_sf"/>
</dbReference>
<evidence type="ECO:0000256" key="2">
    <source>
        <dbReference type="ARBA" id="ARBA00013064"/>
    </source>
</evidence>
<dbReference type="Pfam" id="PF01451">
    <property type="entry name" value="LMWPc"/>
    <property type="match status" value="1"/>
</dbReference>
<feature type="domain" description="Phosphotyrosine protein phosphatase I" evidence="6">
    <location>
        <begin position="4"/>
        <end position="153"/>
    </location>
</feature>
<evidence type="ECO:0000313" key="8">
    <source>
        <dbReference type="Proteomes" id="UP000012019"/>
    </source>
</evidence>
<comment type="similarity">
    <text evidence="1">Belongs to the low molecular weight phosphotyrosine protein phosphatase family.</text>
</comment>
<dbReference type="GO" id="GO:0004725">
    <property type="term" value="F:protein tyrosine phosphatase activity"/>
    <property type="evidence" value="ECO:0007669"/>
    <property type="project" value="UniProtKB-EC"/>
</dbReference>
<keyword evidence="4" id="KW-0904">Protein phosphatase</keyword>
<dbReference type="PRINTS" id="PR00719">
    <property type="entry name" value="LMWPTPASE"/>
</dbReference>
<evidence type="ECO:0000259" key="6">
    <source>
        <dbReference type="SMART" id="SM00226"/>
    </source>
</evidence>
<dbReference type="FunFam" id="3.40.50.2300:FF:000113">
    <property type="entry name" value="Low molecular weight protein-tyrosine-phosphatase"/>
    <property type="match status" value="1"/>
</dbReference>
<dbReference type="PATRIC" id="fig|1286106.3.peg.1722"/>
<dbReference type="AlphaFoldDB" id="M7PFZ7"/>
<reference evidence="7 8" key="1">
    <citation type="journal article" date="2013" name="Genome Announc.">
        <title>Draft Genome Sequence of Methylophaga lonarensis MPLT, a Haloalkaliphilic (Non-Methane-Utilizing) Methylotroph.</title>
        <authorList>
            <person name="Shetty S.A."/>
            <person name="Marathe N.P."/>
            <person name="Munot H."/>
            <person name="Antony C.P."/>
            <person name="Dhotre D.P."/>
            <person name="Murrell J.C."/>
            <person name="Shouche Y.S."/>
        </authorList>
    </citation>
    <scope>NUCLEOTIDE SEQUENCE [LARGE SCALE GENOMIC DNA]</scope>
    <source>
        <strain evidence="7 8">MPL</strain>
    </source>
</reference>
<evidence type="ECO:0000256" key="4">
    <source>
        <dbReference type="ARBA" id="ARBA00022912"/>
    </source>
</evidence>
<dbReference type="RefSeq" id="WP_009726689.1">
    <property type="nucleotide sequence ID" value="NZ_APHR01000042.1"/>
</dbReference>
<dbReference type="SUPFAM" id="SSF52788">
    <property type="entry name" value="Phosphotyrosine protein phosphatases I"/>
    <property type="match status" value="1"/>
</dbReference>
<dbReference type="PANTHER" id="PTHR11717">
    <property type="entry name" value="LOW MOLECULAR WEIGHT PROTEIN TYROSINE PHOSPHATASE"/>
    <property type="match status" value="1"/>
</dbReference>
<dbReference type="InterPro" id="IPR023485">
    <property type="entry name" value="Ptyr_pPase"/>
</dbReference>